<dbReference type="InterPro" id="IPR017517">
    <property type="entry name" value="Maleyloyr_isom"/>
</dbReference>
<dbReference type="NCBIfam" id="TIGR03083">
    <property type="entry name" value="maleylpyruvate isomerase family mycothiol-dependent enzyme"/>
    <property type="match status" value="1"/>
</dbReference>
<evidence type="ECO:0000313" key="2">
    <source>
        <dbReference type="EMBL" id="CCH74663.1"/>
    </source>
</evidence>
<dbReference type="AlphaFoldDB" id="W6JYQ3"/>
<dbReference type="InterPro" id="IPR034660">
    <property type="entry name" value="DinB/YfiT-like"/>
</dbReference>
<dbReference type="NCBIfam" id="TIGR03086">
    <property type="entry name" value="TIGR03086 family metal-binding protein"/>
    <property type="match status" value="1"/>
</dbReference>
<dbReference type="OrthoDB" id="5185819at2"/>
<dbReference type="Pfam" id="PF11716">
    <property type="entry name" value="MDMPI_N"/>
    <property type="match status" value="1"/>
</dbReference>
<comment type="caution">
    <text evidence="2">The sequence shown here is derived from an EMBL/GenBank/DDBJ whole genome shotgun (WGS) entry which is preliminary data.</text>
</comment>
<dbReference type="RefSeq" id="WP_048700019.1">
    <property type="nucleotide sequence ID" value="NZ_HG764815.1"/>
</dbReference>
<feature type="domain" description="Mycothiol-dependent maleylpyruvate isomerase metal-binding" evidence="1">
    <location>
        <begin position="13"/>
        <end position="133"/>
    </location>
</feature>
<dbReference type="InterPro" id="IPR024344">
    <property type="entry name" value="MDMPI_metal-binding"/>
</dbReference>
<accession>W6JYQ3</accession>
<dbReference type="Gene3D" id="1.20.120.450">
    <property type="entry name" value="dinb family like domain"/>
    <property type="match status" value="1"/>
</dbReference>
<sequence>MTSNALDPGTRLQLAIDAMSEQVDAMRDADWSSPSPCDGWDGKAVVDHVAGTLTGILGMLSGEDYRASKSDASATDSPDDAAQLWRDLADRARVAAGDLDPSRELSGPMGPGPASMALAIPTHDLTVHAWDLAATGGRRWEIPESLRADLDNLVRNTPEEILRSPGLFGPELEPAPDANPTERVMAVLGRSRPT</sequence>
<dbReference type="Proteomes" id="UP000035763">
    <property type="component" value="Unassembled WGS sequence"/>
</dbReference>
<dbReference type="EMBL" id="CAJA01000409">
    <property type="protein sequence ID" value="CCH74663.1"/>
    <property type="molecule type" value="Genomic_DNA"/>
</dbReference>
<dbReference type="InterPro" id="IPR017520">
    <property type="entry name" value="CHP03086"/>
</dbReference>
<reference evidence="2 3" key="1">
    <citation type="journal article" date="2013" name="ISME J.">
        <title>A metabolic model for members of the genus Tetrasphaera involved in enhanced biological phosphorus removal.</title>
        <authorList>
            <person name="Kristiansen R."/>
            <person name="Nguyen H.T.T."/>
            <person name="Saunders A.M."/>
            <person name="Nielsen J.L."/>
            <person name="Wimmer R."/>
            <person name="Le V.Q."/>
            <person name="McIlroy S.J."/>
            <person name="Petrovski S."/>
            <person name="Seviour R.J."/>
            <person name="Calteau A."/>
            <person name="Nielsen K.L."/>
            <person name="Nielsen P.H."/>
        </authorList>
    </citation>
    <scope>NUCLEOTIDE SEQUENCE [LARGE SCALE GENOMIC DNA]</scope>
    <source>
        <strain evidence="2 3">Ben110</strain>
    </source>
</reference>
<protein>
    <recommendedName>
        <fullName evidence="1">Mycothiol-dependent maleylpyruvate isomerase metal-binding domain-containing protein</fullName>
    </recommendedName>
</protein>
<evidence type="ECO:0000259" key="1">
    <source>
        <dbReference type="Pfam" id="PF11716"/>
    </source>
</evidence>
<name>W6JYQ3_9MICO</name>
<proteinExistence type="predicted"/>
<dbReference type="STRING" id="1193182.BN11_4670005"/>
<evidence type="ECO:0000313" key="3">
    <source>
        <dbReference type="Proteomes" id="UP000035763"/>
    </source>
</evidence>
<dbReference type="SUPFAM" id="SSF109854">
    <property type="entry name" value="DinB/YfiT-like putative metalloenzymes"/>
    <property type="match status" value="1"/>
</dbReference>
<keyword evidence="3" id="KW-1185">Reference proteome</keyword>
<organism evidence="2 3">
    <name type="scientific">Nostocoides australiense Ben110</name>
    <dbReference type="NCBI Taxonomy" id="1193182"/>
    <lineage>
        <taxon>Bacteria</taxon>
        <taxon>Bacillati</taxon>
        <taxon>Actinomycetota</taxon>
        <taxon>Actinomycetes</taxon>
        <taxon>Micrococcales</taxon>
        <taxon>Intrasporangiaceae</taxon>
        <taxon>Nostocoides</taxon>
    </lineage>
</organism>
<dbReference type="GO" id="GO:0046872">
    <property type="term" value="F:metal ion binding"/>
    <property type="evidence" value="ECO:0007669"/>
    <property type="project" value="InterPro"/>
</dbReference>
<gene>
    <name evidence="2" type="ORF">BN11_4670005</name>
</gene>